<dbReference type="OrthoDB" id="416454at2759"/>
<gene>
    <name evidence="2" type="ORF">DUI87_10957</name>
</gene>
<dbReference type="AlphaFoldDB" id="A0A3M0KJI0"/>
<evidence type="ECO:0000256" key="1">
    <source>
        <dbReference type="SAM" id="MobiDB-lite"/>
    </source>
</evidence>
<dbReference type="EMBL" id="QRBI01000106">
    <property type="protein sequence ID" value="RMC13419.1"/>
    <property type="molecule type" value="Genomic_DNA"/>
</dbReference>
<reference evidence="2 3" key="1">
    <citation type="submission" date="2018-07" db="EMBL/GenBank/DDBJ databases">
        <title>A high quality draft genome assembly of the barn swallow (H. rustica rustica).</title>
        <authorList>
            <person name="Formenti G."/>
            <person name="Chiara M."/>
            <person name="Poveda L."/>
            <person name="Francoijs K.-J."/>
            <person name="Bonisoli-Alquati A."/>
            <person name="Canova L."/>
            <person name="Gianfranceschi L."/>
            <person name="Horner D.S."/>
            <person name="Saino N."/>
        </authorList>
    </citation>
    <scope>NUCLEOTIDE SEQUENCE [LARGE SCALE GENOMIC DNA]</scope>
    <source>
        <strain evidence="2">Chelidonia</strain>
        <tissue evidence="2">Blood</tissue>
    </source>
</reference>
<evidence type="ECO:0000313" key="3">
    <source>
        <dbReference type="Proteomes" id="UP000269221"/>
    </source>
</evidence>
<feature type="region of interest" description="Disordered" evidence="1">
    <location>
        <begin position="1"/>
        <end position="61"/>
    </location>
</feature>
<name>A0A3M0KJI0_HIRRU</name>
<proteinExistence type="predicted"/>
<accession>A0A3M0KJI0</accession>
<organism evidence="2 3">
    <name type="scientific">Hirundo rustica rustica</name>
    <dbReference type="NCBI Taxonomy" id="333673"/>
    <lineage>
        <taxon>Eukaryota</taxon>
        <taxon>Metazoa</taxon>
        <taxon>Chordata</taxon>
        <taxon>Craniata</taxon>
        <taxon>Vertebrata</taxon>
        <taxon>Euteleostomi</taxon>
        <taxon>Archelosauria</taxon>
        <taxon>Archosauria</taxon>
        <taxon>Dinosauria</taxon>
        <taxon>Saurischia</taxon>
        <taxon>Theropoda</taxon>
        <taxon>Coelurosauria</taxon>
        <taxon>Aves</taxon>
        <taxon>Neognathae</taxon>
        <taxon>Neoaves</taxon>
        <taxon>Telluraves</taxon>
        <taxon>Australaves</taxon>
        <taxon>Passeriformes</taxon>
        <taxon>Sylvioidea</taxon>
        <taxon>Hirundinidae</taxon>
        <taxon>Hirundo</taxon>
    </lineage>
</organism>
<comment type="caution">
    <text evidence="2">The sequence shown here is derived from an EMBL/GenBank/DDBJ whole genome shotgun (WGS) entry which is preliminary data.</text>
</comment>
<evidence type="ECO:0000313" key="2">
    <source>
        <dbReference type="EMBL" id="RMC13419.1"/>
    </source>
</evidence>
<sequence>MESGQASGQLPPKGEEQQAQLDVTCLSLAKGKKKKDSPTGNQGVLYAKPMADSSEDGHAAGQSWANERGWQCLCDDIFKKKIKTKVKGFASSQRRGEVIECTHIKFADDTKLSGVVDTVDGWDAIQKDLDKLKKLTHVMRFNMTKCKTSHISPNRYKGQRNGWVEVSMGIVADSSGQSVATFLKKRP</sequence>
<evidence type="ECO:0008006" key="4">
    <source>
        <dbReference type="Google" id="ProtNLM"/>
    </source>
</evidence>
<keyword evidence="3" id="KW-1185">Reference proteome</keyword>
<dbReference type="Proteomes" id="UP000269221">
    <property type="component" value="Unassembled WGS sequence"/>
</dbReference>
<protein>
    <recommendedName>
        <fullName evidence="4">Rna-directed dna polymerase from mobile element jockey-like</fullName>
    </recommendedName>
</protein>